<evidence type="ECO:0000256" key="2">
    <source>
        <dbReference type="ARBA" id="ARBA00006966"/>
    </source>
</evidence>
<dbReference type="PANTHER" id="PTHR48097">
    <property type="entry name" value="L-THREONINE ALDOLASE-RELATED"/>
    <property type="match status" value="1"/>
</dbReference>
<dbReference type="Gene3D" id="3.90.1150.10">
    <property type="entry name" value="Aspartate Aminotransferase, domain 1"/>
    <property type="match status" value="1"/>
</dbReference>
<keyword evidence="6" id="KW-0456">Lyase</keyword>
<evidence type="ECO:0000259" key="5">
    <source>
        <dbReference type="Pfam" id="PF01212"/>
    </source>
</evidence>
<dbReference type="SUPFAM" id="SSF53383">
    <property type="entry name" value="PLP-dependent transferases"/>
    <property type="match status" value="1"/>
</dbReference>
<dbReference type="EMBL" id="JAOQNS010000001">
    <property type="protein sequence ID" value="MCW2305827.1"/>
    <property type="molecule type" value="Genomic_DNA"/>
</dbReference>
<comment type="subunit">
    <text evidence="3">Homotetramer.</text>
</comment>
<dbReference type="Gene3D" id="3.40.640.10">
    <property type="entry name" value="Type I PLP-dependent aspartate aminotransferase-like (Major domain)"/>
    <property type="match status" value="1"/>
</dbReference>
<dbReference type="Pfam" id="PF01212">
    <property type="entry name" value="Beta_elim_lyase"/>
    <property type="match status" value="1"/>
</dbReference>
<evidence type="ECO:0000256" key="1">
    <source>
        <dbReference type="ARBA" id="ARBA00001933"/>
    </source>
</evidence>
<dbReference type="InterPro" id="IPR023603">
    <property type="entry name" value="Low_specificity_L-TA-like"/>
</dbReference>
<dbReference type="Proteomes" id="UP001209755">
    <property type="component" value="Unassembled WGS sequence"/>
</dbReference>
<keyword evidence="4" id="KW-0663">Pyridoxal phosphate</keyword>
<name>A0ABT3H609_9HYPH</name>
<evidence type="ECO:0000313" key="7">
    <source>
        <dbReference type="Proteomes" id="UP001209755"/>
    </source>
</evidence>
<evidence type="ECO:0000256" key="4">
    <source>
        <dbReference type="ARBA" id="ARBA00022898"/>
    </source>
</evidence>
<protein>
    <submittedName>
        <fullName evidence="6">Threonine aldolase</fullName>
        <ecNumber evidence="6">4.1.2.5</ecNumber>
    </submittedName>
</protein>
<comment type="cofactor">
    <cofactor evidence="1">
        <name>pyridoxal 5'-phosphate</name>
        <dbReference type="ChEBI" id="CHEBI:597326"/>
    </cofactor>
</comment>
<organism evidence="6 7">
    <name type="scientific">Rhodobium gokarnense</name>
    <dbReference type="NCBI Taxonomy" id="364296"/>
    <lineage>
        <taxon>Bacteria</taxon>
        <taxon>Pseudomonadati</taxon>
        <taxon>Pseudomonadota</taxon>
        <taxon>Alphaproteobacteria</taxon>
        <taxon>Hyphomicrobiales</taxon>
        <taxon>Rhodobiaceae</taxon>
        <taxon>Rhodobium</taxon>
    </lineage>
</organism>
<sequence>MVVQHPAAIEPGNEAIDLRSDTVTKPTEAMYERMRSAPLGDDGLDGDPTALELERRTADLLGKEAGVFVPTCTMANLIAVLAQAQRADQILVGDNAHMLRMERGNAIFTGVCIRAVPTFRGAVDRDAVAEILTVDRSRIATSLICLETSHNAAGGTVLTLPHMEAIRALAAEYGIRVHLDGARIFNAAVALDVAPERIASHADTVAICLSKGLSAPAGAVLVGPAETIRRARQMRKLLGGTQRQIGVLAAAGIEAIEVMRHRLGEDHARAARLSEALNRAGTTLAASTPETNIVQVDVSKTGRTSFEWVDALTAGGVLTRTVDPALLRCVTHRHITDADIDRAAGVFLTLAGQEQHA</sequence>
<dbReference type="InterPro" id="IPR015424">
    <property type="entry name" value="PyrdxlP-dep_Trfase"/>
</dbReference>
<comment type="similarity">
    <text evidence="2">Belongs to the threonine aldolase family.</text>
</comment>
<dbReference type="GO" id="GO:0004793">
    <property type="term" value="F:threonine aldolase activity"/>
    <property type="evidence" value="ECO:0007669"/>
    <property type="project" value="UniProtKB-EC"/>
</dbReference>
<accession>A0ABT3H609</accession>
<dbReference type="InterPro" id="IPR015422">
    <property type="entry name" value="PyrdxlP-dep_Trfase_small"/>
</dbReference>
<dbReference type="InterPro" id="IPR001597">
    <property type="entry name" value="ArAA_b-elim_lyase/Thr_aldolase"/>
</dbReference>
<gene>
    <name evidence="6" type="ORF">M2319_000143</name>
</gene>
<keyword evidence="7" id="KW-1185">Reference proteome</keyword>
<dbReference type="EC" id="4.1.2.5" evidence="6"/>
<dbReference type="PIRSF" id="PIRSF017617">
    <property type="entry name" value="Thr_aldolase"/>
    <property type="match status" value="1"/>
</dbReference>
<proteinExistence type="inferred from homology"/>
<reference evidence="7" key="1">
    <citation type="submission" date="2023-07" db="EMBL/GenBank/DDBJ databases">
        <title>Genome sequencing of Purple Non-Sulfur Bacteria from various extreme environments.</title>
        <authorList>
            <person name="Mayer M."/>
        </authorList>
    </citation>
    <scope>NUCLEOTIDE SEQUENCE [LARGE SCALE GENOMIC DNA]</scope>
    <source>
        <strain evidence="7">DSM 17935</strain>
    </source>
</reference>
<dbReference type="PANTHER" id="PTHR48097:SF9">
    <property type="entry name" value="L-THREONINE ALDOLASE"/>
    <property type="match status" value="1"/>
</dbReference>
<evidence type="ECO:0000256" key="3">
    <source>
        <dbReference type="ARBA" id="ARBA00011881"/>
    </source>
</evidence>
<dbReference type="RefSeq" id="WP_264599511.1">
    <property type="nucleotide sequence ID" value="NZ_JAOQNS010000001.1"/>
</dbReference>
<evidence type="ECO:0000313" key="6">
    <source>
        <dbReference type="EMBL" id="MCW2305827.1"/>
    </source>
</evidence>
<feature type="domain" description="Aromatic amino acid beta-eliminating lyase/threonine aldolase" evidence="5">
    <location>
        <begin position="17"/>
        <end position="299"/>
    </location>
</feature>
<comment type="caution">
    <text evidence="6">The sequence shown here is derived from an EMBL/GenBank/DDBJ whole genome shotgun (WGS) entry which is preliminary data.</text>
</comment>
<dbReference type="InterPro" id="IPR015421">
    <property type="entry name" value="PyrdxlP-dep_Trfase_major"/>
</dbReference>
<dbReference type="NCBIfam" id="NF041359">
    <property type="entry name" value="GntG_guanitoxin"/>
    <property type="match status" value="1"/>
</dbReference>